<keyword evidence="1" id="KW-0175">Coiled coil</keyword>
<feature type="compositionally biased region" description="Basic and acidic residues" evidence="2">
    <location>
        <begin position="417"/>
        <end position="440"/>
    </location>
</feature>
<sequence length="729" mass="83125">MPPKIPKHPLQDVELNMNEVLTYSDLKLRWQWTTRFSTSRMRIARHWKPTRTEFPRNKPTCSFIWHDQMPHRTRLPELPEPETFKRIKEQELFCVFKSSVFHQHKVTVGDIVQAEKLHRRDAGEKVVFGTVLLVGSKESNWREKAANSRFRQFGRAMRLLVSITQTKNLTLGALVSDLKASKSFIPGHGLVQDKVALDVSGGNDTLCISIRNTQTQAYVCERKIPLSLLSTGIPWSSWVELLPPGDACATLDQVQPSPDQPQIFVTLEYGSSADIGKNGFEDLEALQHAFSKLERELELNKQQARERTSALAARPSLLDQEAAEIQAKEREMAAIRAKISAMSDAKRQASSAEEQLKEVMQEVAKMRDRWTQIETEVKDVNDRKLITETEISRLQRSMSEAKETLRLRTLSVAELRSNHDETERQLSQTLREREQWRESASKAQNDFDSEVKSASVELDHWRSEAQELATSIEELDEQKQALAQKASQEQGVQNDFMDALQKELEEAMSSFTSIEAQRSADGQHLAAAEERQRDAQERLQQAEQQAFELRSELREEGARAKSATEAVKKDLADKVSRVAQLEGSLSENRNQLKTIQQHVDGLMQDLMERTIKSSDDEAMLGTLARQLQQEQQDLEQIELEKEKLEKAVSQVLKHSEESRYQKQSLQDGYREEQGQLAQRSDMLSNTQTMAFTELERTSAQIAQLKEVETSFALVGQVALEIDHASLPRL</sequence>
<comment type="caution">
    <text evidence="3">The sequence shown here is derived from an EMBL/GenBank/DDBJ whole genome shotgun (WGS) entry which is preliminary data.</text>
</comment>
<evidence type="ECO:0000313" key="3">
    <source>
        <dbReference type="EMBL" id="CAK8997828.1"/>
    </source>
</evidence>
<name>A0ABP0I5I1_9DINO</name>
<evidence type="ECO:0000256" key="1">
    <source>
        <dbReference type="SAM" id="Coils"/>
    </source>
</evidence>
<feature type="coiled-coil region" evidence="1">
    <location>
        <begin position="620"/>
        <end position="657"/>
    </location>
</feature>
<evidence type="ECO:0000256" key="2">
    <source>
        <dbReference type="SAM" id="MobiDB-lite"/>
    </source>
</evidence>
<gene>
    <name evidence="3" type="ORF">CCMP2556_LOCUS5011</name>
</gene>
<accession>A0ABP0I5I1</accession>
<feature type="region of interest" description="Disordered" evidence="2">
    <location>
        <begin position="417"/>
        <end position="450"/>
    </location>
</feature>
<protein>
    <submittedName>
        <fullName evidence="3">Uncharacterized protein</fullName>
    </submittedName>
</protein>
<reference evidence="3 4" key="1">
    <citation type="submission" date="2024-02" db="EMBL/GenBank/DDBJ databases">
        <authorList>
            <person name="Chen Y."/>
            <person name="Shah S."/>
            <person name="Dougan E. K."/>
            <person name="Thang M."/>
            <person name="Chan C."/>
        </authorList>
    </citation>
    <scope>NUCLEOTIDE SEQUENCE [LARGE SCALE GENOMIC DNA]</scope>
</reference>
<evidence type="ECO:0000313" key="4">
    <source>
        <dbReference type="Proteomes" id="UP001642484"/>
    </source>
</evidence>
<dbReference type="EMBL" id="CAXAMN010002113">
    <property type="protein sequence ID" value="CAK8997828.1"/>
    <property type="molecule type" value="Genomic_DNA"/>
</dbReference>
<feature type="coiled-coil region" evidence="1">
    <location>
        <begin position="283"/>
        <end position="369"/>
    </location>
</feature>
<proteinExistence type="predicted"/>
<organism evidence="3 4">
    <name type="scientific">Durusdinium trenchii</name>
    <dbReference type="NCBI Taxonomy" id="1381693"/>
    <lineage>
        <taxon>Eukaryota</taxon>
        <taxon>Sar</taxon>
        <taxon>Alveolata</taxon>
        <taxon>Dinophyceae</taxon>
        <taxon>Suessiales</taxon>
        <taxon>Symbiodiniaceae</taxon>
        <taxon>Durusdinium</taxon>
    </lineage>
</organism>
<keyword evidence="4" id="KW-1185">Reference proteome</keyword>
<dbReference type="Proteomes" id="UP001642484">
    <property type="component" value="Unassembled WGS sequence"/>
</dbReference>